<dbReference type="AlphaFoldDB" id="A0A9N9DIQ7"/>
<feature type="compositionally biased region" description="Low complexity" evidence="1">
    <location>
        <begin position="373"/>
        <end position="382"/>
    </location>
</feature>
<evidence type="ECO:0000313" key="3">
    <source>
        <dbReference type="Proteomes" id="UP000789396"/>
    </source>
</evidence>
<evidence type="ECO:0000256" key="1">
    <source>
        <dbReference type="SAM" id="MobiDB-lite"/>
    </source>
</evidence>
<dbReference type="OrthoDB" id="10409222at2759"/>
<dbReference type="Proteomes" id="UP000789396">
    <property type="component" value="Unassembled WGS sequence"/>
</dbReference>
<keyword evidence="3" id="KW-1185">Reference proteome</keyword>
<sequence length="463" mass="53043">MLPQTEFIESVDKKDYKPQNITVKPVKKPVKKPSFSLTIKINTTTTLNNVKTAFRDNKQFFVSTTINESNADDHIFLIKDFQFSRSISDHNNNNTSLNLDFTSFTSSDDNLTELSDSDPTSYQDEIPNTPCGISSSTSSTFSILNTPVTPNTPLSFNFDGDDKDDDSENDELDDLIATSPKFSSHIKPIKVFHKFTNYKIQKKKRPISSKFSSFPDFNTPKFSSFPDFNTPKFSSFPDFNTPKFFSFPDFNTSNYSRNQTINNNTYTSIMEWFNSYVKNGKIDGYGCNIVKKIFTYLSGYLMQKKNDDVKVLSSKDNDNNYTHNIDMQTTNITKDTQFDADINTAIDKINNSQQPMGINFNEETTIPLSLTPSQESSQESSQVTFKELSQESFQELSQESSQELSQELSQESSQELFQESFQESYQESSQESYQEPSRELPQESYQEQSRELPQESYQEPSQE</sequence>
<feature type="region of interest" description="Disordered" evidence="1">
    <location>
        <begin position="370"/>
        <end position="463"/>
    </location>
</feature>
<proteinExistence type="predicted"/>
<reference evidence="2" key="1">
    <citation type="submission" date="2021-06" db="EMBL/GenBank/DDBJ databases">
        <authorList>
            <person name="Kallberg Y."/>
            <person name="Tangrot J."/>
            <person name="Rosling A."/>
        </authorList>
    </citation>
    <scope>NUCLEOTIDE SEQUENCE</scope>
    <source>
        <strain evidence="2">IN212</strain>
    </source>
</reference>
<name>A0A9N9DIQ7_9GLOM</name>
<evidence type="ECO:0000313" key="2">
    <source>
        <dbReference type="EMBL" id="CAG8640271.1"/>
    </source>
</evidence>
<accession>A0A9N9DIQ7</accession>
<organism evidence="2 3">
    <name type="scientific">Racocetra fulgida</name>
    <dbReference type="NCBI Taxonomy" id="60492"/>
    <lineage>
        <taxon>Eukaryota</taxon>
        <taxon>Fungi</taxon>
        <taxon>Fungi incertae sedis</taxon>
        <taxon>Mucoromycota</taxon>
        <taxon>Glomeromycotina</taxon>
        <taxon>Glomeromycetes</taxon>
        <taxon>Diversisporales</taxon>
        <taxon>Gigasporaceae</taxon>
        <taxon>Racocetra</taxon>
    </lineage>
</organism>
<gene>
    <name evidence="2" type="ORF">RFULGI_LOCUS8056</name>
</gene>
<feature type="non-terminal residue" evidence="2">
    <location>
        <position position="463"/>
    </location>
</feature>
<dbReference type="EMBL" id="CAJVPZ010012486">
    <property type="protein sequence ID" value="CAG8640271.1"/>
    <property type="molecule type" value="Genomic_DNA"/>
</dbReference>
<protein>
    <submittedName>
        <fullName evidence="2">15076_t:CDS:1</fullName>
    </submittedName>
</protein>
<feature type="compositionally biased region" description="Low complexity" evidence="1">
    <location>
        <begin position="390"/>
        <end position="435"/>
    </location>
</feature>
<comment type="caution">
    <text evidence="2">The sequence shown here is derived from an EMBL/GenBank/DDBJ whole genome shotgun (WGS) entry which is preliminary data.</text>
</comment>